<evidence type="ECO:0000313" key="7">
    <source>
        <dbReference type="EMBL" id="AFK50400.1"/>
    </source>
</evidence>
<evidence type="ECO:0000256" key="3">
    <source>
        <dbReference type="ARBA" id="ARBA00022705"/>
    </source>
</evidence>
<evidence type="ECO:0000256" key="4">
    <source>
        <dbReference type="ARBA" id="ARBA00022723"/>
    </source>
</evidence>
<dbReference type="Pfam" id="PF03121">
    <property type="entry name" value="Herpes_UL52"/>
    <property type="match status" value="1"/>
</dbReference>
<dbReference type="HAMAP" id="MF_04011">
    <property type="entry name" value="HSV_PRIM"/>
    <property type="match status" value="1"/>
</dbReference>
<evidence type="ECO:0000256" key="2">
    <source>
        <dbReference type="ARBA" id="ARBA00022679"/>
    </source>
</evidence>
<keyword evidence="1" id="KW-1048">Host nucleus</keyword>
<keyword evidence="2" id="KW-0808">Transferase</keyword>
<proteinExistence type="inferred from homology"/>
<keyword evidence="7" id="KW-0547">Nucleotide-binding</keyword>
<sequence length="1088" mass="117653">MFLGARSPATYSPEKRSHRGRVLALGRADAMGQEDGNRGERRAAGTPVEVTALYATDGCVITSSIALLTNSLLGAEPVYIFSYDAYTHDGRADGPTEQDRFEESRALYQASGGLNGDSFRVTFCLLGTEVGGTHQARGRTRPMFVCRFERADDVAALQDALAHGTPLQPDHIAATLDAEATFALHANMILALTVAINNASPRTGRDAAAAQYDQGASLRSLVGRTSLGQRGLTTLYVHHEARVLAAYRRAYYGSAQSPFWFLSKFGPDEKSLVLTTRYYLLQAQRLGGAGATYDLQAIKDICATYAIPHAPRPDTVSAASLTSFAAITRFCCTSQYARGAAAAGFPLYVERRIAADVRETSALEKFITHDRSCLRVSDREFITYIYLAHFECFSPPRLATHLRAVTTHDPNPAASTEQPSPLGREAVEQFFCHVRAQLNIGEYVKHNVTPRETVLDGDTAKAYLRARTYAPGALTPAPAYCGAVDSATKMMGRLADAEKLLVPRGWPAFAPASPGEDTAGGTPPPQTCGIVKRLLRLAATEQQGTTPPAIAALIRNAAVQTPLPVYRISMVPTGQAFAALAWDDWARITRDARLAEAVVSAEAAAHPDHGALGRRLTDRIRAQGPVMPPGGLDAGGQMYVNRNEIFNGALAITNIILDLDIALKEPVPFRRLHEALGHFRRGALAAVQLLFPAARVDPDAYPCYFFKSACRPGPASVGSGSGLGNDDDGDWFPCYDDAGDEEWAEDPGAMDTSHDPPDDEVAYFDLCHEVGPTAEPRETDSPVCSCTDKIGLRVCMPVPAPYVVHGSLTMRGVARVIQQAVLLDRDFVEAIGSYVKNFLLIDTGVYAHGHSLRLPYFAKIAPDGPACGRLLPVFVIPPACKDVPAFVAAHADPRRFHFHAPPTYLASPREIRVLHSLGGDYVSFFERKASRNALEHFGRRETLTEVLGRYNVQPDAGGTVEGFASELLGRIVACIETHFPEHAGEYQAVSVRRAVSKDDWVLLQLVPVRGTLQQSLSCLRFKHGRASRATARTFVALSVGANNRLCVSLCQQCFAAKCDSNRLHTLFTIDAGTPCSPSVPCSTSQPSS</sequence>
<evidence type="ECO:0000256" key="6">
    <source>
        <dbReference type="ARBA" id="ARBA00022833"/>
    </source>
</evidence>
<dbReference type="EMBL" id="JQ730035">
    <property type="protein sequence ID" value="AFK50400.1"/>
    <property type="molecule type" value="Genomic_DNA"/>
</dbReference>
<keyword evidence="7" id="KW-0347">Helicase</keyword>
<dbReference type="GO" id="GO:0039686">
    <property type="term" value="P:bidirectional double-stranded viral DNA replication"/>
    <property type="evidence" value="ECO:0007669"/>
    <property type="project" value="InterPro"/>
</dbReference>
<accession>I3TCB3</accession>
<keyword evidence="7" id="KW-0067">ATP-binding</keyword>
<gene>
    <name evidence="7" type="primary">UL52</name>
</gene>
<dbReference type="GO" id="GO:0004386">
    <property type="term" value="F:helicase activity"/>
    <property type="evidence" value="ECO:0007669"/>
    <property type="project" value="UniProtKB-KW"/>
</dbReference>
<organismHost>
    <name type="scientific">Homo sapiens</name>
    <name type="common">Human</name>
    <dbReference type="NCBI Taxonomy" id="9606"/>
</organismHost>
<keyword evidence="5" id="KW-0863">Zinc-finger</keyword>
<reference evidence="7" key="1">
    <citation type="journal article" date="2012" name="Virology">
        <title>Sequence and comparative analysis of the genome of HSV-1 strain McKrae.</title>
        <authorList>
            <person name="Watson G."/>
            <person name="Xu W."/>
            <person name="Reed A."/>
            <person name="Babra B."/>
            <person name="Putman T."/>
            <person name="Wick E."/>
            <person name="Wechsler S.L."/>
            <person name="Rohrmann G.F."/>
            <person name="Jin L."/>
        </authorList>
    </citation>
    <scope>NUCLEOTIDE SEQUENCE</scope>
    <source>
        <strain evidence="7">McKrae</strain>
    </source>
</reference>
<keyword evidence="3" id="KW-0235">DNA replication</keyword>
<keyword evidence="7" id="KW-0378">Hydrolase</keyword>
<dbReference type="InterPro" id="IPR033685">
    <property type="entry name" value="HSV_PRIM"/>
</dbReference>
<dbReference type="GO" id="GO:0003899">
    <property type="term" value="F:DNA-directed RNA polymerase activity"/>
    <property type="evidence" value="ECO:0007669"/>
    <property type="project" value="InterPro"/>
</dbReference>
<name>I3TCB3_HHV1</name>
<dbReference type="GO" id="GO:0008270">
    <property type="term" value="F:zinc ion binding"/>
    <property type="evidence" value="ECO:0007669"/>
    <property type="project" value="UniProtKB-KW"/>
</dbReference>
<dbReference type="GO" id="GO:0006260">
    <property type="term" value="P:DNA replication"/>
    <property type="evidence" value="ECO:0007669"/>
    <property type="project" value="UniProtKB-KW"/>
</dbReference>
<keyword evidence="4" id="KW-0479">Metal-binding</keyword>
<evidence type="ECO:0000256" key="5">
    <source>
        <dbReference type="ARBA" id="ARBA00022771"/>
    </source>
</evidence>
<protein>
    <submittedName>
        <fullName evidence="7">Helicase-primase primase subunit</fullName>
    </submittedName>
</protein>
<organism evidence="7">
    <name type="scientific">Human herpesvirus 1</name>
    <name type="common">HHV-1</name>
    <name type="synonym">Human herpes simplex virus 1</name>
    <dbReference type="NCBI Taxonomy" id="10298"/>
    <lineage>
        <taxon>Viruses</taxon>
        <taxon>Duplodnaviria</taxon>
        <taxon>Heunggongvirae</taxon>
        <taxon>Peploviricota</taxon>
        <taxon>Herviviricetes</taxon>
        <taxon>Herpesvirales</taxon>
        <taxon>Orthoherpesviridae</taxon>
        <taxon>Alphaherpesvirinae</taxon>
        <taxon>Simplexvirus</taxon>
        <taxon>Simplexvirus humanalpha1</taxon>
    </lineage>
</organism>
<evidence type="ECO:0000256" key="1">
    <source>
        <dbReference type="ARBA" id="ARBA00022562"/>
    </source>
</evidence>
<keyword evidence="6" id="KW-0862">Zinc</keyword>